<reference evidence="1 2" key="1">
    <citation type="submission" date="2010-12" db="EMBL/GenBank/DDBJ databases">
        <authorList>
            <person name="Muzny D."/>
            <person name="Qin X."/>
            <person name="Buhay C."/>
            <person name="Dugan-Rocha S."/>
            <person name="Ding Y."/>
            <person name="Chen G."/>
            <person name="Hawes A."/>
            <person name="Holder M."/>
            <person name="Jhangiani S."/>
            <person name="Johnson A."/>
            <person name="Khan Z."/>
            <person name="Li Z."/>
            <person name="Liu W."/>
            <person name="Liu X."/>
            <person name="Perez L."/>
            <person name="Shen H."/>
            <person name="Wang Q."/>
            <person name="Watt J."/>
            <person name="Xi L."/>
            <person name="Xin Y."/>
            <person name="Zhou J."/>
            <person name="Deng J."/>
            <person name="Jiang H."/>
            <person name="Liu Y."/>
            <person name="Qu J."/>
            <person name="Song X.-Z."/>
            <person name="Zhang L."/>
            <person name="Villasana D."/>
            <person name="Johnson A."/>
            <person name="Liu J."/>
            <person name="Liyanage D."/>
            <person name="Lorensuhewa L."/>
            <person name="Robinson T."/>
            <person name="Song A."/>
            <person name="Song B.-B."/>
            <person name="Dinh H."/>
            <person name="Thornton R."/>
            <person name="Coyle M."/>
            <person name="Francisco L."/>
            <person name="Jackson L."/>
            <person name="Javaid M."/>
            <person name="Korchina V."/>
            <person name="Kovar C."/>
            <person name="Mata R."/>
            <person name="Mathew T."/>
            <person name="Ngo R."/>
            <person name="Nguyen L."/>
            <person name="Nguyen N."/>
            <person name="Okwuonu G."/>
            <person name="Ongeri F."/>
            <person name="Pham C."/>
            <person name="Simmons D."/>
            <person name="Wilczek-Boney K."/>
            <person name="Hale W."/>
            <person name="Jakkamsetti A."/>
            <person name="Pham P."/>
            <person name="Ruth R."/>
            <person name="San Lucas F."/>
            <person name="Warren J."/>
            <person name="Zhang J."/>
            <person name="Zhao Z."/>
            <person name="Zhou C."/>
            <person name="Zhu D."/>
            <person name="Lee S."/>
            <person name="Bess C."/>
            <person name="Blankenburg K."/>
            <person name="Forbes L."/>
            <person name="Fu Q."/>
            <person name="Gubbala S."/>
            <person name="Hirani K."/>
            <person name="Jayaseelan J.C."/>
            <person name="Lara F."/>
            <person name="Munidasa M."/>
            <person name="Palculict T."/>
            <person name="Patil S."/>
            <person name="Pu L.-L."/>
            <person name="Saada N."/>
            <person name="Tang L."/>
            <person name="Weissenberger G."/>
            <person name="Zhu Y."/>
            <person name="Hemphill L."/>
            <person name="Shang Y."/>
            <person name="Youmans B."/>
            <person name="Ayvaz T."/>
            <person name="Ross M."/>
            <person name="Santibanez J."/>
            <person name="Aqrawi P."/>
            <person name="Gross S."/>
            <person name="Joshi V."/>
            <person name="Fowler G."/>
            <person name="Nazareth L."/>
            <person name="Reid J."/>
            <person name="Worley K."/>
            <person name="Petrosino J."/>
            <person name="Highlander S."/>
            <person name="Gibbs R."/>
        </authorList>
    </citation>
    <scope>NUCLEOTIDE SEQUENCE [LARGE SCALE GENOMIC DNA]</scope>
    <source>
        <strain evidence="1 2">DSM 10105</strain>
    </source>
</reference>
<evidence type="ECO:0000313" key="1">
    <source>
        <dbReference type="EMBL" id="EFT83080.1"/>
    </source>
</evidence>
<dbReference type="AlphaFoldDB" id="E6JYR9"/>
<dbReference type="Proteomes" id="UP000004946">
    <property type="component" value="Chromosome"/>
</dbReference>
<dbReference type="HOGENOM" id="CLU_2863751_0_0_11"/>
<organism evidence="1 2">
    <name type="scientific">Parascardovia denticolens DSM 10105 = JCM 12538</name>
    <dbReference type="NCBI Taxonomy" id="864564"/>
    <lineage>
        <taxon>Bacteria</taxon>
        <taxon>Bacillati</taxon>
        <taxon>Actinomycetota</taxon>
        <taxon>Actinomycetes</taxon>
        <taxon>Bifidobacteriales</taxon>
        <taxon>Bifidobacteriaceae</taxon>
        <taxon>Parascardovia</taxon>
    </lineage>
</organism>
<gene>
    <name evidence="1" type="ORF">HMPREF0620_0085</name>
</gene>
<protein>
    <submittedName>
        <fullName evidence="1">Uncharacterized protein</fullName>
    </submittedName>
</protein>
<keyword evidence="2" id="KW-1185">Reference proteome</keyword>
<accession>E6JYR9</accession>
<proteinExistence type="predicted"/>
<name>E6JYR9_PARDN</name>
<comment type="caution">
    <text evidence="1">The sequence shown here is derived from an EMBL/GenBank/DDBJ whole genome shotgun (WGS) entry which is preliminary data.</text>
</comment>
<dbReference type="EMBL" id="AEON01000001">
    <property type="protein sequence ID" value="EFT83080.1"/>
    <property type="molecule type" value="Genomic_DNA"/>
</dbReference>
<sequence>MVGDAGAVEICHFFSFERSYRLSSHDSGKGKGTSRRTSPMFQAGPAYAYAWLMFKPDIRFARLT</sequence>
<evidence type="ECO:0000313" key="2">
    <source>
        <dbReference type="Proteomes" id="UP000004946"/>
    </source>
</evidence>